<accession>A0A401H1H4</accession>
<protein>
    <submittedName>
        <fullName evidence="2">Uncharacterized protein</fullName>
    </submittedName>
</protein>
<dbReference type="RefSeq" id="XP_027619152.1">
    <property type="nucleotide sequence ID" value="XM_027763351.1"/>
</dbReference>
<evidence type="ECO:0000256" key="1">
    <source>
        <dbReference type="SAM" id="Coils"/>
    </source>
</evidence>
<sequence>MWHIPDDEDVTAYPHISYTAGGIQVPEGGLTPLFDHDRYPPGLLPNVERTVHAPHPLSFYRPQVEAHGSMQARVRSMPPVQTASQAELRHVDQSESEYNLTIVHQRWMQAVTRESDAVLALQIFQIKLGLMKRQLRAAKADVRRAEANLKVAQEMCRNVCKEDDVEFTSAIEENDDFVKSDSE</sequence>
<dbReference type="AlphaFoldDB" id="A0A401H1H4"/>
<dbReference type="EMBL" id="BFAD01000013">
    <property type="protein sequence ID" value="GBE88239.1"/>
    <property type="molecule type" value="Genomic_DNA"/>
</dbReference>
<keyword evidence="3" id="KW-1185">Reference proteome</keyword>
<feature type="coiled-coil region" evidence="1">
    <location>
        <begin position="128"/>
        <end position="162"/>
    </location>
</feature>
<gene>
    <name evidence="2" type="ORF">SCP_1300540</name>
</gene>
<organism evidence="2 3">
    <name type="scientific">Sparassis crispa</name>
    <dbReference type="NCBI Taxonomy" id="139825"/>
    <lineage>
        <taxon>Eukaryota</taxon>
        <taxon>Fungi</taxon>
        <taxon>Dikarya</taxon>
        <taxon>Basidiomycota</taxon>
        <taxon>Agaricomycotina</taxon>
        <taxon>Agaricomycetes</taxon>
        <taxon>Polyporales</taxon>
        <taxon>Sparassidaceae</taxon>
        <taxon>Sparassis</taxon>
    </lineage>
</organism>
<keyword evidence="1" id="KW-0175">Coiled coil</keyword>
<proteinExistence type="predicted"/>
<name>A0A401H1H4_9APHY</name>
<reference evidence="2 3" key="1">
    <citation type="journal article" date="2018" name="Sci. Rep.">
        <title>Genome sequence of the cauliflower mushroom Sparassis crispa (Hanabiratake) and its association with beneficial usage.</title>
        <authorList>
            <person name="Kiyama R."/>
            <person name="Furutani Y."/>
            <person name="Kawaguchi K."/>
            <person name="Nakanishi T."/>
        </authorList>
    </citation>
    <scope>NUCLEOTIDE SEQUENCE [LARGE SCALE GENOMIC DNA]</scope>
</reference>
<evidence type="ECO:0000313" key="2">
    <source>
        <dbReference type="EMBL" id="GBE88239.1"/>
    </source>
</evidence>
<evidence type="ECO:0000313" key="3">
    <source>
        <dbReference type="Proteomes" id="UP000287166"/>
    </source>
</evidence>
<dbReference type="Proteomes" id="UP000287166">
    <property type="component" value="Unassembled WGS sequence"/>
</dbReference>
<dbReference type="GeneID" id="38785156"/>
<dbReference type="InParanoid" id="A0A401H1H4"/>
<comment type="caution">
    <text evidence="2">The sequence shown here is derived from an EMBL/GenBank/DDBJ whole genome shotgun (WGS) entry which is preliminary data.</text>
</comment>